<organism evidence="4 5">
    <name type="scientific">Bacillus aquiflavi</name>
    <dbReference type="NCBI Taxonomy" id="2672567"/>
    <lineage>
        <taxon>Bacteria</taxon>
        <taxon>Bacillati</taxon>
        <taxon>Bacillota</taxon>
        <taxon>Bacilli</taxon>
        <taxon>Bacillales</taxon>
        <taxon>Bacillaceae</taxon>
        <taxon>Bacillus</taxon>
    </lineage>
</organism>
<dbReference type="Pfam" id="PF00149">
    <property type="entry name" value="Metallophos"/>
    <property type="match status" value="1"/>
</dbReference>
<keyword evidence="1" id="KW-0378">Hydrolase</keyword>
<name>A0A6B3VUN9_9BACI</name>
<dbReference type="EMBL" id="JACEIO010000001">
    <property type="protein sequence ID" value="MBA4535661.1"/>
    <property type="molecule type" value="Genomic_DNA"/>
</dbReference>
<sequence>MKKTTFIHTADLHLDSPMIGLSGLPNHIFKRVRESTFKAFKAVTDEAIRRHVDFIIFAGDLFDGEDRSIRAQAHFRNEMERLGQHGIQAFVIHGNHDHLNGSWHHLSMPGNVHVFTHHVEYKAFQNESGAVVYLYGFSYPERHIYDDMTPYYQKALGADFHIGILHGHNEGGSEHSRYAPFKVNNLLHKEFHYWALGHIHKRTILHDEPYIVYPGNIQGRNRSELGMKGCYAVTLEENSTHLQFNETSDVIWEEVYLDGKIIHHLDDVYRLCHQCLDEMRREGKGIIVTIIINNIQNADFLDDGVKTELLELLQEEEQAEESFVFPIEIRCESGFSFERNVVASEAEFYQELFDVIDHCDDIDQVIAPLFEHYQGRKYVEKLSVDEKQQIVREAEALLVKKLYKDDGK</sequence>
<evidence type="ECO:0000313" key="5">
    <source>
        <dbReference type="Proteomes" id="UP000472971"/>
    </source>
</evidence>
<keyword evidence="5" id="KW-1185">Reference proteome</keyword>
<dbReference type="PANTHER" id="PTHR30337">
    <property type="entry name" value="COMPONENT OF ATP-DEPENDENT DSDNA EXONUCLEASE"/>
    <property type="match status" value="1"/>
</dbReference>
<dbReference type="InterPro" id="IPR014576">
    <property type="entry name" value="Pesterase_YhaO"/>
</dbReference>
<keyword evidence="4" id="KW-0269">Exonuclease</keyword>
<keyword evidence="4" id="KW-0540">Nuclease</keyword>
<dbReference type="RefSeq" id="WP_163238982.1">
    <property type="nucleotide sequence ID" value="NZ_JAAIWN010000001.1"/>
</dbReference>
<evidence type="ECO:0000256" key="1">
    <source>
        <dbReference type="ARBA" id="ARBA00022801"/>
    </source>
</evidence>
<dbReference type="EMBL" id="JAAIWN010000001">
    <property type="protein sequence ID" value="NEY80037.1"/>
    <property type="molecule type" value="Genomic_DNA"/>
</dbReference>
<dbReference type="SUPFAM" id="SSF56300">
    <property type="entry name" value="Metallo-dependent phosphatases"/>
    <property type="match status" value="1"/>
</dbReference>
<dbReference type="PANTHER" id="PTHR30337:SF7">
    <property type="entry name" value="PHOSPHOESTERASE"/>
    <property type="match status" value="1"/>
</dbReference>
<evidence type="ECO:0000313" key="3">
    <source>
        <dbReference type="EMBL" id="MBA4535661.1"/>
    </source>
</evidence>
<dbReference type="InterPro" id="IPR050535">
    <property type="entry name" value="DNA_Repair-Maintenance_Comp"/>
</dbReference>
<dbReference type="PIRSF" id="PIRSF033091">
    <property type="entry name" value="Pesterase_YhaO"/>
    <property type="match status" value="1"/>
</dbReference>
<evidence type="ECO:0000259" key="2">
    <source>
        <dbReference type="Pfam" id="PF00149"/>
    </source>
</evidence>
<protein>
    <submittedName>
        <fullName evidence="4">DNA repair exonuclease</fullName>
    </submittedName>
</protein>
<dbReference type="GO" id="GO:0004527">
    <property type="term" value="F:exonuclease activity"/>
    <property type="evidence" value="ECO:0007669"/>
    <property type="project" value="UniProtKB-KW"/>
</dbReference>
<dbReference type="Proteomes" id="UP000570010">
    <property type="component" value="Unassembled WGS sequence"/>
</dbReference>
<reference evidence="4 5" key="1">
    <citation type="submission" date="2020-02" db="EMBL/GenBank/DDBJ databases">
        <title>Bacillus aquiflavi sp. nov., isolated from yellow water of strong flavor Chinese baijiu in Yibin region of China.</title>
        <authorList>
            <person name="Xie J."/>
        </authorList>
    </citation>
    <scope>NUCLEOTIDE SEQUENCE [LARGE SCALE GENOMIC DNA]</scope>
    <source>
        <strain evidence="4 5">3H-10</strain>
    </source>
</reference>
<dbReference type="InterPro" id="IPR029052">
    <property type="entry name" value="Metallo-depent_PP-like"/>
</dbReference>
<dbReference type="Proteomes" id="UP000472971">
    <property type="component" value="Unassembled WGS sequence"/>
</dbReference>
<feature type="domain" description="Calcineurin-like phosphoesterase" evidence="2">
    <location>
        <begin position="5"/>
        <end position="201"/>
    </location>
</feature>
<proteinExistence type="predicted"/>
<gene>
    <name evidence="4" type="ORF">G4D64_00570</name>
    <name evidence="3" type="ORF">H1Z61_00570</name>
</gene>
<dbReference type="Gene3D" id="3.60.21.10">
    <property type="match status" value="1"/>
</dbReference>
<comment type="caution">
    <text evidence="4">The sequence shown here is derived from an EMBL/GenBank/DDBJ whole genome shotgun (WGS) entry which is preliminary data.</text>
</comment>
<reference evidence="3 6" key="2">
    <citation type="submission" date="2020-07" db="EMBL/GenBank/DDBJ databases">
        <authorList>
            <person name="Feng H."/>
        </authorList>
    </citation>
    <scope>NUCLEOTIDE SEQUENCE [LARGE SCALE GENOMIC DNA]</scope>
    <source>
        <strain evidence="6">s-12</strain>
        <strain evidence="3">S-12</strain>
    </source>
</reference>
<evidence type="ECO:0000313" key="6">
    <source>
        <dbReference type="Proteomes" id="UP000570010"/>
    </source>
</evidence>
<dbReference type="CDD" id="cd00840">
    <property type="entry name" value="MPP_Mre11_N"/>
    <property type="match status" value="1"/>
</dbReference>
<dbReference type="InterPro" id="IPR041796">
    <property type="entry name" value="Mre11_N"/>
</dbReference>
<evidence type="ECO:0000313" key="4">
    <source>
        <dbReference type="EMBL" id="NEY80037.1"/>
    </source>
</evidence>
<dbReference type="InterPro" id="IPR004843">
    <property type="entry name" value="Calcineurin-like_PHP"/>
</dbReference>
<dbReference type="AlphaFoldDB" id="A0A6B3VUN9"/>
<accession>A0A6B3VUN9</accession>